<feature type="domain" description="FAD-binding PCMH-type" evidence="6">
    <location>
        <begin position="1"/>
        <end position="148"/>
    </location>
</feature>
<evidence type="ECO:0000313" key="8">
    <source>
        <dbReference type="Proteomes" id="UP000054560"/>
    </source>
</evidence>
<comment type="similarity">
    <text evidence="2">Belongs to the oxygen-dependent FAD-linked oxidoreductase family.</text>
</comment>
<dbReference type="EMBL" id="KQ242740">
    <property type="protein sequence ID" value="KNC77408.1"/>
    <property type="molecule type" value="Genomic_DNA"/>
</dbReference>
<dbReference type="GO" id="GO:0071949">
    <property type="term" value="F:FAD binding"/>
    <property type="evidence" value="ECO:0007669"/>
    <property type="project" value="InterPro"/>
</dbReference>
<evidence type="ECO:0000256" key="3">
    <source>
        <dbReference type="ARBA" id="ARBA00022630"/>
    </source>
</evidence>
<comment type="cofactor">
    <cofactor evidence="1">
        <name>FAD</name>
        <dbReference type="ChEBI" id="CHEBI:57692"/>
    </cofactor>
</comment>
<dbReference type="OrthoDB" id="407275at2759"/>
<dbReference type="PANTHER" id="PTHR42973">
    <property type="entry name" value="BINDING OXIDOREDUCTASE, PUTATIVE (AFU_ORTHOLOGUE AFUA_1G17690)-RELATED"/>
    <property type="match status" value="1"/>
</dbReference>
<name>A0A0L0FMZ0_9EUKA</name>
<dbReference type="InterPro" id="IPR050416">
    <property type="entry name" value="FAD-linked_Oxidoreductase"/>
</dbReference>
<dbReference type="Pfam" id="PF01565">
    <property type="entry name" value="FAD_binding_4"/>
    <property type="match status" value="1"/>
</dbReference>
<dbReference type="eggNOG" id="ENOG502S2FH">
    <property type="taxonomic scope" value="Eukaryota"/>
</dbReference>
<feature type="non-terminal residue" evidence="7">
    <location>
        <position position="1"/>
    </location>
</feature>
<dbReference type="PROSITE" id="PS51387">
    <property type="entry name" value="FAD_PCMH"/>
    <property type="match status" value="1"/>
</dbReference>
<protein>
    <recommendedName>
        <fullName evidence="6">FAD-binding PCMH-type domain-containing protein</fullName>
    </recommendedName>
</protein>
<keyword evidence="4" id="KW-0274">FAD</keyword>
<evidence type="ECO:0000256" key="5">
    <source>
        <dbReference type="ARBA" id="ARBA00023002"/>
    </source>
</evidence>
<dbReference type="RefSeq" id="XP_014151310.1">
    <property type="nucleotide sequence ID" value="XM_014295835.1"/>
</dbReference>
<dbReference type="Proteomes" id="UP000054560">
    <property type="component" value="Unassembled WGS sequence"/>
</dbReference>
<proteinExistence type="inferred from homology"/>
<keyword evidence="3" id="KW-0285">Flavoprotein</keyword>
<dbReference type="Gene3D" id="3.30.465.10">
    <property type="match status" value="1"/>
</dbReference>
<sequence length="401" mass="43436">FVRKHDTVLCIAGGYHSASCMKTGTLVMDMFDLDQVDLNVEALTVKVGAGCKLGQIDEKLVEHGLGGVWGTNSDTGIAGLTLAGGLGWLTAMHGFGVDNMIEVEMVLPNGEFITVNDDNEYSDLMVGLRGAGVYFGVVTSFKFKVHHVGDVLGGLVVSLCPTQASAVELVDAMVKHVQATPNTLGAMLVLPAGAPVVPQVWVDFSGKKLEENEDLQKAVKLGGWINVKNTVDKCNFAHDVQTLTDPMTLGGDKYMGVFGLKSLPLEAVELLVKESREHGMIKGCGGAFIVQFLKGEAYDKDFSAKSCVPFRDAIAWAVCVAEWTGYDENGLKRESCKGWVHRTKKTLQPWLLETAHAVEADDCVRVYTKDILTTVKTLIEKYNPDRVVRGHKKAFGIGLDD</sequence>
<evidence type="ECO:0000313" key="7">
    <source>
        <dbReference type="EMBL" id="KNC77408.1"/>
    </source>
</evidence>
<dbReference type="SUPFAM" id="SSF56176">
    <property type="entry name" value="FAD-binding/transporter-associated domain-like"/>
    <property type="match status" value="1"/>
</dbReference>
<dbReference type="InterPro" id="IPR016166">
    <property type="entry name" value="FAD-bd_PCMH"/>
</dbReference>
<keyword evidence="5" id="KW-0560">Oxidoreductase</keyword>
<reference evidence="7 8" key="1">
    <citation type="submission" date="2011-02" db="EMBL/GenBank/DDBJ databases">
        <title>The Genome Sequence of Sphaeroforma arctica JP610.</title>
        <authorList>
            <consortium name="The Broad Institute Genome Sequencing Platform"/>
            <person name="Russ C."/>
            <person name="Cuomo C."/>
            <person name="Young S.K."/>
            <person name="Zeng Q."/>
            <person name="Gargeya S."/>
            <person name="Alvarado L."/>
            <person name="Berlin A."/>
            <person name="Chapman S.B."/>
            <person name="Chen Z."/>
            <person name="Freedman E."/>
            <person name="Gellesch M."/>
            <person name="Goldberg J."/>
            <person name="Griggs A."/>
            <person name="Gujja S."/>
            <person name="Heilman E."/>
            <person name="Heiman D."/>
            <person name="Howarth C."/>
            <person name="Mehta T."/>
            <person name="Neiman D."/>
            <person name="Pearson M."/>
            <person name="Roberts A."/>
            <person name="Saif S."/>
            <person name="Shea T."/>
            <person name="Shenoy N."/>
            <person name="Sisk P."/>
            <person name="Stolte C."/>
            <person name="Sykes S."/>
            <person name="White J."/>
            <person name="Yandava C."/>
            <person name="Burger G."/>
            <person name="Gray M.W."/>
            <person name="Holland P.W.H."/>
            <person name="King N."/>
            <person name="Lang F.B.F."/>
            <person name="Roger A.J."/>
            <person name="Ruiz-Trillo I."/>
            <person name="Haas B."/>
            <person name="Nusbaum C."/>
            <person name="Birren B."/>
        </authorList>
    </citation>
    <scope>NUCLEOTIDE SEQUENCE [LARGE SCALE GENOMIC DNA]</scope>
    <source>
        <strain evidence="7 8">JP610</strain>
    </source>
</reference>
<evidence type="ECO:0000256" key="2">
    <source>
        <dbReference type="ARBA" id="ARBA00005466"/>
    </source>
</evidence>
<accession>A0A0L0FMZ0</accession>
<evidence type="ECO:0000259" key="6">
    <source>
        <dbReference type="PROSITE" id="PS51387"/>
    </source>
</evidence>
<keyword evidence="8" id="KW-1185">Reference proteome</keyword>
<dbReference type="PANTHER" id="PTHR42973:SF39">
    <property type="entry name" value="FAD-BINDING PCMH-TYPE DOMAIN-CONTAINING PROTEIN"/>
    <property type="match status" value="1"/>
</dbReference>
<dbReference type="InterPro" id="IPR036318">
    <property type="entry name" value="FAD-bd_PCMH-like_sf"/>
</dbReference>
<evidence type="ECO:0000256" key="1">
    <source>
        <dbReference type="ARBA" id="ARBA00001974"/>
    </source>
</evidence>
<dbReference type="InterPro" id="IPR016169">
    <property type="entry name" value="FAD-bd_PCMH_sub2"/>
</dbReference>
<organism evidence="7 8">
    <name type="scientific">Sphaeroforma arctica JP610</name>
    <dbReference type="NCBI Taxonomy" id="667725"/>
    <lineage>
        <taxon>Eukaryota</taxon>
        <taxon>Ichthyosporea</taxon>
        <taxon>Ichthyophonida</taxon>
        <taxon>Sphaeroforma</taxon>
    </lineage>
</organism>
<gene>
    <name evidence="7" type="ORF">SARC_10128</name>
</gene>
<dbReference type="AlphaFoldDB" id="A0A0L0FMZ0"/>
<dbReference type="STRING" id="667725.A0A0L0FMZ0"/>
<dbReference type="GO" id="GO:0016491">
    <property type="term" value="F:oxidoreductase activity"/>
    <property type="evidence" value="ECO:0007669"/>
    <property type="project" value="UniProtKB-KW"/>
</dbReference>
<dbReference type="InterPro" id="IPR006094">
    <property type="entry name" value="Oxid_FAD_bind_N"/>
</dbReference>
<evidence type="ECO:0000256" key="4">
    <source>
        <dbReference type="ARBA" id="ARBA00022827"/>
    </source>
</evidence>
<dbReference type="Gene3D" id="3.40.462.20">
    <property type="match status" value="1"/>
</dbReference>
<dbReference type="GeneID" id="25910632"/>